<reference evidence="1" key="2">
    <citation type="submission" date="2022-06" db="UniProtKB">
        <authorList>
            <consortium name="EnsemblMetazoa"/>
        </authorList>
    </citation>
    <scope>IDENTIFICATION</scope>
    <source>
        <strain evidence="1">PS312</strain>
    </source>
</reference>
<organism evidence="1 2">
    <name type="scientific">Pristionchus pacificus</name>
    <name type="common">Parasitic nematode worm</name>
    <dbReference type="NCBI Taxonomy" id="54126"/>
    <lineage>
        <taxon>Eukaryota</taxon>
        <taxon>Metazoa</taxon>
        <taxon>Ecdysozoa</taxon>
        <taxon>Nematoda</taxon>
        <taxon>Chromadorea</taxon>
        <taxon>Rhabditida</taxon>
        <taxon>Rhabditina</taxon>
        <taxon>Diplogasteromorpha</taxon>
        <taxon>Diplogasteroidea</taxon>
        <taxon>Neodiplogasteridae</taxon>
        <taxon>Pristionchus</taxon>
    </lineage>
</organism>
<name>A0A2A6C2N8_PRIPA</name>
<proteinExistence type="predicted"/>
<protein>
    <submittedName>
        <fullName evidence="1">Uncharacterized protein</fullName>
    </submittedName>
</protein>
<accession>A0A8R1Z192</accession>
<dbReference type="Proteomes" id="UP000005239">
    <property type="component" value="Unassembled WGS sequence"/>
</dbReference>
<dbReference type="EnsemblMetazoa" id="PPA45578.1">
    <property type="protein sequence ID" value="PPA45578.1"/>
    <property type="gene ID" value="WBGene00283947"/>
</dbReference>
<reference evidence="2" key="1">
    <citation type="journal article" date="2008" name="Nat. Genet.">
        <title>The Pristionchus pacificus genome provides a unique perspective on nematode lifestyle and parasitism.</title>
        <authorList>
            <person name="Dieterich C."/>
            <person name="Clifton S.W."/>
            <person name="Schuster L.N."/>
            <person name="Chinwalla A."/>
            <person name="Delehaunty K."/>
            <person name="Dinkelacker I."/>
            <person name="Fulton L."/>
            <person name="Fulton R."/>
            <person name="Godfrey J."/>
            <person name="Minx P."/>
            <person name="Mitreva M."/>
            <person name="Roeseler W."/>
            <person name="Tian H."/>
            <person name="Witte H."/>
            <person name="Yang S.P."/>
            <person name="Wilson R.K."/>
            <person name="Sommer R.J."/>
        </authorList>
    </citation>
    <scope>NUCLEOTIDE SEQUENCE [LARGE SCALE GENOMIC DNA]</scope>
    <source>
        <strain evidence="2">PS312</strain>
    </source>
</reference>
<evidence type="ECO:0000313" key="2">
    <source>
        <dbReference type="Proteomes" id="UP000005239"/>
    </source>
</evidence>
<sequence>MEFVNILIHICTAKNVTTSDAINRKLPAAVLQKGVGVKKPVDVAVYVERNGGGEEKRKKKIVSIHIKVAITAASDAITRELPPAELHKSPLQHVQDTVVAIDLRKA</sequence>
<gene>
    <name evidence="1" type="primary">WBGene00283947</name>
</gene>
<dbReference type="AlphaFoldDB" id="A0A2A6C2N8"/>
<accession>A0A2A6C2N8</accession>
<evidence type="ECO:0000313" key="1">
    <source>
        <dbReference type="EnsemblMetazoa" id="PPA45578.1"/>
    </source>
</evidence>
<keyword evidence="2" id="KW-1185">Reference proteome</keyword>